<evidence type="ECO:0000259" key="3">
    <source>
        <dbReference type="Pfam" id="PF26079"/>
    </source>
</evidence>
<accession>A0A0D8IC92</accession>
<dbReference type="InterPro" id="IPR052726">
    <property type="entry name" value="Phage_Baseplate_Hub"/>
</dbReference>
<dbReference type="EMBL" id="CP009687">
    <property type="protein sequence ID" value="AKL95024.1"/>
    <property type="molecule type" value="Genomic_DNA"/>
</dbReference>
<dbReference type="PANTHER" id="PTHR35862:SF1">
    <property type="entry name" value="FELS-2 PROPHAGE PROTEIN"/>
    <property type="match status" value="1"/>
</dbReference>
<evidence type="ECO:0000259" key="1">
    <source>
        <dbReference type="Pfam" id="PF04865"/>
    </source>
</evidence>
<sequence length="381" mass="42331">MQLIDLNNLPEVEFAQKDIKAILADTIAGYEEAYFQQHGKKKKLYPGDPIRIFLYTQALREFQLRQIIDFSAKQNLLKYSTGPFLENLAALREVEKLPASPAKVSQKFILNTPQSVVQIIPRGTRVSPGGDIYFEVKENMEVPIGEIEITAMLECTSEGKIGNGFMPGQINILVDALPFIESTVNLDESQGGSDVEDDENFRERIRLAPESYSVAGPAGAYEFFAKKYSSAIQDVRVFSPSAGVVDVRVLLENGEIPNEAFLLGLKESLSDKTIRPLTDHVIVGAPKAVEYDIELTYYILSENAASVTSIQGNIQKAVNEYILWQKTKIGRDINPSELVARIRNAGAKRVEIIQPSFIQLQNIEVAKEVNVSVNYGGLEDD</sequence>
<dbReference type="PIRSF" id="PIRSF020481">
    <property type="entry name" value="BAP"/>
    <property type="match status" value="1"/>
</dbReference>
<keyword evidence="5" id="KW-1185">Reference proteome</keyword>
<evidence type="ECO:0000259" key="2">
    <source>
        <dbReference type="Pfam" id="PF26078"/>
    </source>
</evidence>
<proteinExistence type="predicted"/>
<reference evidence="4 5" key="1">
    <citation type="submission" date="2014-10" db="EMBL/GenBank/DDBJ databases">
        <title>Genome sequence of Clostridium aceticum DSM 1496.</title>
        <authorList>
            <person name="Poehlein A."/>
            <person name="Schiel-Bengelsdorf B."/>
            <person name="Gottschalk G."/>
            <person name="Duerre P."/>
            <person name="Daniel R."/>
        </authorList>
    </citation>
    <scope>NUCLEOTIDE SEQUENCE [LARGE SCALE GENOMIC DNA]</scope>
    <source>
        <strain evidence="4 5">DSM 1496</strain>
    </source>
</reference>
<feature type="domain" description="Baseplate protein J-like barrel" evidence="1">
    <location>
        <begin position="115"/>
        <end position="192"/>
    </location>
</feature>
<feature type="domain" description="Baseplate J-like C-terminal" evidence="3">
    <location>
        <begin position="294"/>
        <end position="374"/>
    </location>
</feature>
<organism evidence="4 5">
    <name type="scientific">Clostridium aceticum</name>
    <dbReference type="NCBI Taxonomy" id="84022"/>
    <lineage>
        <taxon>Bacteria</taxon>
        <taxon>Bacillati</taxon>
        <taxon>Bacillota</taxon>
        <taxon>Clostridia</taxon>
        <taxon>Eubacteriales</taxon>
        <taxon>Clostridiaceae</taxon>
        <taxon>Clostridium</taxon>
    </lineage>
</organism>
<evidence type="ECO:0000313" key="4">
    <source>
        <dbReference type="EMBL" id="AKL95024.1"/>
    </source>
</evidence>
<dbReference type="RefSeq" id="WP_044823772.1">
    <property type="nucleotide sequence ID" value="NZ_CP009687.1"/>
</dbReference>
<dbReference type="PANTHER" id="PTHR35862">
    <property type="entry name" value="FELS-2 PROPHAGE PROTEIN"/>
    <property type="match status" value="1"/>
</dbReference>
<dbReference type="Pfam" id="PF26078">
    <property type="entry name" value="Baseplate_J_M"/>
    <property type="match status" value="1"/>
</dbReference>
<name>A0A0D8IC92_9CLOT</name>
<dbReference type="KEGG" id="cace:CACET_c15750"/>
<dbReference type="InterPro" id="IPR058530">
    <property type="entry name" value="Baseplate_J-like_C"/>
</dbReference>
<dbReference type="PATRIC" id="fig|84022.5.peg.3029"/>
<dbReference type="AlphaFoldDB" id="A0A0D8IC92"/>
<dbReference type="InterPro" id="IPR014507">
    <property type="entry name" value="Baseplate_assembly_J_pred"/>
</dbReference>
<dbReference type="Pfam" id="PF04865">
    <property type="entry name" value="Baseplate_J"/>
    <property type="match status" value="1"/>
</dbReference>
<dbReference type="InterPro" id="IPR058531">
    <property type="entry name" value="Baseplate_J_M"/>
</dbReference>
<gene>
    <name evidence="4" type="ORF">CACET_c15750</name>
</gene>
<dbReference type="InterPro" id="IPR006949">
    <property type="entry name" value="Barrel_Baseplate_J-like"/>
</dbReference>
<dbReference type="STRING" id="84022.CACET_c15750"/>
<protein>
    <submittedName>
        <fullName evidence="4">Phage baseplate J family protein</fullName>
    </submittedName>
</protein>
<dbReference type="Proteomes" id="UP000035704">
    <property type="component" value="Chromosome"/>
</dbReference>
<feature type="domain" description="Baseplate J-like central" evidence="2">
    <location>
        <begin position="214"/>
        <end position="283"/>
    </location>
</feature>
<evidence type="ECO:0000313" key="5">
    <source>
        <dbReference type="Proteomes" id="UP000035704"/>
    </source>
</evidence>
<dbReference type="Pfam" id="PF26079">
    <property type="entry name" value="Baseplate_J_C"/>
    <property type="match status" value="1"/>
</dbReference>